<keyword evidence="1" id="KW-0812">Transmembrane</keyword>
<organism evidence="2 3">
    <name type="scientific">Maridesulfovibrio ferrireducens</name>
    <dbReference type="NCBI Taxonomy" id="246191"/>
    <lineage>
        <taxon>Bacteria</taxon>
        <taxon>Pseudomonadati</taxon>
        <taxon>Thermodesulfobacteriota</taxon>
        <taxon>Desulfovibrionia</taxon>
        <taxon>Desulfovibrionales</taxon>
        <taxon>Desulfovibrionaceae</taxon>
        <taxon>Maridesulfovibrio</taxon>
    </lineage>
</organism>
<evidence type="ECO:0000256" key="1">
    <source>
        <dbReference type="SAM" id="Phobius"/>
    </source>
</evidence>
<feature type="transmembrane region" description="Helical" evidence="1">
    <location>
        <begin position="15"/>
        <end position="36"/>
    </location>
</feature>
<sequence length="47" mass="5275">MVGELISNMGHSSTAGFVGVSLIFVYFAWILVMAFYRIEQGKNESHH</sequence>
<proteinExistence type="predicted"/>
<keyword evidence="3" id="KW-1185">Reference proteome</keyword>
<evidence type="ECO:0000313" key="3">
    <source>
        <dbReference type="Proteomes" id="UP000199053"/>
    </source>
</evidence>
<gene>
    <name evidence="2" type="ORF">SAMN05660337_1164</name>
</gene>
<name>A0A1G9EL63_9BACT</name>
<dbReference type="RefSeq" id="WP_170830313.1">
    <property type="nucleotide sequence ID" value="NZ_FNGA01000002.1"/>
</dbReference>
<dbReference type="AlphaFoldDB" id="A0A1G9EL63"/>
<keyword evidence="1" id="KW-0472">Membrane</keyword>
<keyword evidence="1" id="KW-1133">Transmembrane helix</keyword>
<evidence type="ECO:0000313" key="2">
    <source>
        <dbReference type="EMBL" id="SDK76818.1"/>
    </source>
</evidence>
<reference evidence="3" key="1">
    <citation type="submission" date="2016-10" db="EMBL/GenBank/DDBJ databases">
        <authorList>
            <person name="Varghese N."/>
            <person name="Submissions S."/>
        </authorList>
    </citation>
    <scope>NUCLEOTIDE SEQUENCE [LARGE SCALE GENOMIC DNA]</scope>
    <source>
        <strain evidence="3">DSM 16995</strain>
    </source>
</reference>
<accession>A0A1G9EL63</accession>
<dbReference type="EMBL" id="FNGA01000002">
    <property type="protein sequence ID" value="SDK76818.1"/>
    <property type="molecule type" value="Genomic_DNA"/>
</dbReference>
<dbReference type="Proteomes" id="UP000199053">
    <property type="component" value="Unassembled WGS sequence"/>
</dbReference>
<protein>
    <submittedName>
        <fullName evidence="2">Uncharacterized protein</fullName>
    </submittedName>
</protein>